<reference evidence="4 5" key="1">
    <citation type="journal article" date="2019" name="ISME J.">
        <title>Insights into ecological role of a new deltaproteobacterial order Candidatus Acidulodesulfobacterales by metagenomics and metatranscriptomics.</title>
        <authorList>
            <person name="Tan S."/>
            <person name="Liu J."/>
            <person name="Fang Y."/>
            <person name="Hedlund B.P."/>
            <person name="Lian Z.H."/>
            <person name="Huang L.Y."/>
            <person name="Li J.T."/>
            <person name="Huang L.N."/>
            <person name="Li W.J."/>
            <person name="Jiang H.C."/>
            <person name="Dong H.L."/>
            <person name="Shu W.S."/>
        </authorList>
    </citation>
    <scope>NUCLEOTIDE SEQUENCE [LARGE SCALE GENOMIC DNA]</scope>
    <source>
        <strain evidence="4">AP1</strain>
    </source>
</reference>
<protein>
    <submittedName>
        <fullName evidence="4">Diguanylate cyclase</fullName>
    </submittedName>
</protein>
<dbReference type="PROSITE" id="PS50112">
    <property type="entry name" value="PAS"/>
    <property type="match status" value="2"/>
</dbReference>
<dbReference type="CDD" id="cd00130">
    <property type="entry name" value="PAS"/>
    <property type="match status" value="2"/>
</dbReference>
<dbReference type="PROSITE" id="PS50887">
    <property type="entry name" value="GGDEF"/>
    <property type="match status" value="1"/>
</dbReference>
<dbReference type="Pfam" id="PF13426">
    <property type="entry name" value="PAS_9"/>
    <property type="match status" value="2"/>
</dbReference>
<dbReference type="InterPro" id="IPR035965">
    <property type="entry name" value="PAS-like_dom_sf"/>
</dbReference>
<dbReference type="PANTHER" id="PTHR45138:SF9">
    <property type="entry name" value="DIGUANYLATE CYCLASE DGCM-RELATED"/>
    <property type="match status" value="1"/>
</dbReference>
<dbReference type="FunFam" id="3.30.70.270:FF:000001">
    <property type="entry name" value="Diguanylate cyclase domain protein"/>
    <property type="match status" value="1"/>
</dbReference>
<feature type="transmembrane region" description="Helical" evidence="1">
    <location>
        <begin position="182"/>
        <end position="208"/>
    </location>
</feature>
<evidence type="ECO:0000256" key="1">
    <source>
        <dbReference type="SAM" id="Phobius"/>
    </source>
</evidence>
<dbReference type="EMBL" id="SGBB01000027">
    <property type="protein sequence ID" value="RZD17643.1"/>
    <property type="molecule type" value="Genomic_DNA"/>
</dbReference>
<evidence type="ECO:0000259" key="3">
    <source>
        <dbReference type="PROSITE" id="PS50887"/>
    </source>
</evidence>
<dbReference type="InterPro" id="IPR000160">
    <property type="entry name" value="GGDEF_dom"/>
</dbReference>
<dbReference type="SUPFAM" id="SSF55073">
    <property type="entry name" value="Nucleotide cyclase"/>
    <property type="match status" value="1"/>
</dbReference>
<sequence length="771" mass="90036">MQFEELKLIKSKAFLFGIIILVIYLLISAVIYNFVILRMEKDTDADDNIQLEVVKLSNSINLTINSAQDVVHFSRKNDKKRLKSSLLKLRALIGLTNKRFKRFNKNMEKFSFLNKSVLPFEKKAYYNWKNLMVPILIILIVHHKIMAEKAFMSPIFTNMYKAGPNYAPLMESGLKHRIKDTLYFHLILNLIAIAGSILFFIFLSLFLFNILSKDLKIKESEKKYKMLFDSIGDAVFVIGYSESGIPERFIDVNKAGLARLGYSKDEFLKLSPLDIIPKKNYDRMKNYFKELFLKGSLTYETDHLAKNGRIIQVEAIDDVFNIEKTKMGICIARDISERKAMEKKLSDSYFKYNDLVEFLPIGVYQATIDKKGYFIELNNYMVNIFEASSKEELMNTKLTDLYIEGEARDTAIKKIVEQGVYEFEGKRKTLKGRIINVYIACRLKKDEEKGDVLDCVLLDITKEKELENRLKESEELFRTMVNNMAEGVYISDTKILYANPSAIEFFGFPEKELYNMYIWDLFDEKNKTAIKASIERRLAGEQFYFEYVFDTFTEKGEEKHTLFHVQTVAYRGRFVALTIFFDITAKVILERQLEKEKIYFQELSEIDYLTGILNRRKFENILDEYVKLTFRYNRPLSLILFDIDRFKEINDKFGHQIGDNVLVELTALIKVNLRETDFFARFGGEEFIILMPETNLAYAKAKAKSLRKLIEEHTFKYIFRLTCSFGIAQYDEEKDNSGDTTQEIANSLINRADKALYSAKENGKNRVEEDI</sequence>
<evidence type="ECO:0000313" key="5">
    <source>
        <dbReference type="Proteomes" id="UP000319296"/>
    </source>
</evidence>
<feature type="domain" description="GGDEF" evidence="3">
    <location>
        <begin position="634"/>
        <end position="771"/>
    </location>
</feature>
<dbReference type="Pfam" id="PF13188">
    <property type="entry name" value="PAS_8"/>
    <property type="match status" value="1"/>
</dbReference>
<dbReference type="InterPro" id="IPR000014">
    <property type="entry name" value="PAS"/>
</dbReference>
<dbReference type="SMART" id="SM00091">
    <property type="entry name" value="PAS"/>
    <property type="match status" value="2"/>
</dbReference>
<evidence type="ECO:0000259" key="2">
    <source>
        <dbReference type="PROSITE" id="PS50112"/>
    </source>
</evidence>
<feature type="domain" description="PAS" evidence="2">
    <location>
        <begin position="473"/>
        <end position="541"/>
    </location>
</feature>
<keyword evidence="1" id="KW-1133">Transmembrane helix</keyword>
<dbReference type="SMART" id="SM00267">
    <property type="entry name" value="GGDEF"/>
    <property type="match status" value="1"/>
</dbReference>
<dbReference type="Proteomes" id="UP000319296">
    <property type="component" value="Unassembled WGS sequence"/>
</dbReference>
<dbReference type="InterPro" id="IPR043128">
    <property type="entry name" value="Rev_trsase/Diguanyl_cyclase"/>
</dbReference>
<organism evidence="4 5">
    <name type="scientific">Candidatus Acididesulfobacter diazotrophicus</name>
    <dbReference type="NCBI Taxonomy" id="2597226"/>
    <lineage>
        <taxon>Bacteria</taxon>
        <taxon>Deltaproteobacteria</taxon>
        <taxon>Candidatus Acidulodesulfobacterales</taxon>
        <taxon>Candidatus Acididesulfobacter</taxon>
    </lineage>
</organism>
<dbReference type="InterPro" id="IPR050469">
    <property type="entry name" value="Diguanylate_Cyclase"/>
</dbReference>
<dbReference type="GO" id="GO:0052621">
    <property type="term" value="F:diguanylate cyclase activity"/>
    <property type="evidence" value="ECO:0007669"/>
    <property type="project" value="TreeGrafter"/>
</dbReference>
<feature type="transmembrane region" description="Helical" evidence="1">
    <location>
        <begin position="12"/>
        <end position="35"/>
    </location>
</feature>
<dbReference type="NCBIfam" id="TIGR00254">
    <property type="entry name" value="GGDEF"/>
    <property type="match status" value="1"/>
</dbReference>
<keyword evidence="1" id="KW-0812">Transmembrane</keyword>
<keyword evidence="1" id="KW-0472">Membrane</keyword>
<dbReference type="Pfam" id="PF00990">
    <property type="entry name" value="GGDEF"/>
    <property type="match status" value="1"/>
</dbReference>
<gene>
    <name evidence="4" type="ORF">EVG15_09985</name>
</gene>
<comment type="caution">
    <text evidence="4">The sequence shown here is derived from an EMBL/GenBank/DDBJ whole genome shotgun (WGS) entry which is preliminary data.</text>
</comment>
<dbReference type="Gene3D" id="3.30.450.20">
    <property type="entry name" value="PAS domain"/>
    <property type="match status" value="3"/>
</dbReference>
<dbReference type="CDD" id="cd01949">
    <property type="entry name" value="GGDEF"/>
    <property type="match status" value="1"/>
</dbReference>
<dbReference type="AlphaFoldDB" id="A0A519BK47"/>
<name>A0A519BK47_9DELT</name>
<accession>A0A519BK47</accession>
<dbReference type="NCBIfam" id="TIGR00229">
    <property type="entry name" value="sensory_box"/>
    <property type="match status" value="2"/>
</dbReference>
<dbReference type="SUPFAM" id="SSF55785">
    <property type="entry name" value="PYP-like sensor domain (PAS domain)"/>
    <property type="match status" value="3"/>
</dbReference>
<dbReference type="Gene3D" id="3.30.70.270">
    <property type="match status" value="1"/>
</dbReference>
<dbReference type="PANTHER" id="PTHR45138">
    <property type="entry name" value="REGULATORY COMPONENTS OF SENSORY TRANSDUCTION SYSTEM"/>
    <property type="match status" value="1"/>
</dbReference>
<dbReference type="InterPro" id="IPR029787">
    <property type="entry name" value="Nucleotide_cyclase"/>
</dbReference>
<evidence type="ECO:0000313" key="4">
    <source>
        <dbReference type="EMBL" id="RZD17643.1"/>
    </source>
</evidence>
<proteinExistence type="predicted"/>
<feature type="domain" description="PAS" evidence="2">
    <location>
        <begin position="220"/>
        <end position="295"/>
    </location>
</feature>